<keyword evidence="3 14" id="KW-0813">Transport</keyword>
<keyword evidence="9" id="KW-0406">Ion transport</keyword>
<evidence type="ECO:0000256" key="6">
    <source>
        <dbReference type="ARBA" id="ARBA00022692"/>
    </source>
</evidence>
<comment type="caution">
    <text evidence="19">The sequence shown here is derived from an EMBL/GenBank/DDBJ whole genome shotgun (WGS) entry which is preliminary data.</text>
</comment>
<dbReference type="Proteomes" id="UP001153642">
    <property type="component" value="Unassembled WGS sequence"/>
</dbReference>
<evidence type="ECO:0000256" key="3">
    <source>
        <dbReference type="ARBA" id="ARBA00022448"/>
    </source>
</evidence>
<evidence type="ECO:0000256" key="10">
    <source>
        <dbReference type="ARBA" id="ARBA00023077"/>
    </source>
</evidence>
<evidence type="ECO:0000256" key="7">
    <source>
        <dbReference type="ARBA" id="ARBA00022729"/>
    </source>
</evidence>
<comment type="similarity">
    <text evidence="2 14 15">Belongs to the TonB-dependent receptor family.</text>
</comment>
<feature type="chain" id="PRO_5045683038" evidence="16">
    <location>
        <begin position="21"/>
        <end position="787"/>
    </location>
</feature>
<keyword evidence="7 16" id="KW-0732">Signal</keyword>
<dbReference type="SUPFAM" id="SSF49452">
    <property type="entry name" value="Starch-binding domain-like"/>
    <property type="match status" value="1"/>
</dbReference>
<keyword evidence="13 14" id="KW-0998">Cell outer membrane</keyword>
<dbReference type="InterPro" id="IPR037066">
    <property type="entry name" value="Plug_dom_sf"/>
</dbReference>
<dbReference type="Pfam" id="PF07715">
    <property type="entry name" value="Plug"/>
    <property type="match status" value="1"/>
</dbReference>
<evidence type="ECO:0000259" key="17">
    <source>
        <dbReference type="Pfam" id="PF00593"/>
    </source>
</evidence>
<evidence type="ECO:0000256" key="15">
    <source>
        <dbReference type="RuleBase" id="RU003357"/>
    </source>
</evidence>
<dbReference type="SUPFAM" id="SSF56935">
    <property type="entry name" value="Porins"/>
    <property type="match status" value="1"/>
</dbReference>
<evidence type="ECO:0000256" key="12">
    <source>
        <dbReference type="ARBA" id="ARBA00023170"/>
    </source>
</evidence>
<feature type="domain" description="TonB-dependent receptor-like beta-barrel" evidence="17">
    <location>
        <begin position="307"/>
        <end position="754"/>
    </location>
</feature>
<evidence type="ECO:0000256" key="8">
    <source>
        <dbReference type="ARBA" id="ARBA00023004"/>
    </source>
</evidence>
<proteinExistence type="inferred from homology"/>
<name>A0ABT6FVZ6_9FLAO</name>
<evidence type="ECO:0000256" key="13">
    <source>
        <dbReference type="ARBA" id="ARBA00023237"/>
    </source>
</evidence>
<dbReference type="RefSeq" id="WP_277901015.1">
    <property type="nucleotide sequence ID" value="NZ_JAPMUA010000006.1"/>
</dbReference>
<dbReference type="InterPro" id="IPR000531">
    <property type="entry name" value="Beta-barrel_TonB"/>
</dbReference>
<protein>
    <submittedName>
        <fullName evidence="19">TonB-dependent receptor</fullName>
    </submittedName>
</protein>
<dbReference type="PANTHER" id="PTHR32552">
    <property type="entry name" value="FERRICHROME IRON RECEPTOR-RELATED"/>
    <property type="match status" value="1"/>
</dbReference>
<dbReference type="Pfam" id="PF00593">
    <property type="entry name" value="TonB_dep_Rec_b-barrel"/>
    <property type="match status" value="1"/>
</dbReference>
<evidence type="ECO:0000256" key="14">
    <source>
        <dbReference type="PROSITE-ProRule" id="PRU01360"/>
    </source>
</evidence>
<dbReference type="Pfam" id="PF13715">
    <property type="entry name" value="CarbopepD_reg_2"/>
    <property type="match status" value="1"/>
</dbReference>
<keyword evidence="11 14" id="KW-0472">Membrane</keyword>
<gene>
    <name evidence="19" type="ORF">OSR52_15495</name>
</gene>
<dbReference type="InterPro" id="IPR012910">
    <property type="entry name" value="Plug_dom"/>
</dbReference>
<dbReference type="CDD" id="cd01347">
    <property type="entry name" value="ligand_gated_channel"/>
    <property type="match status" value="1"/>
</dbReference>
<dbReference type="Gene3D" id="2.60.40.1120">
    <property type="entry name" value="Carboxypeptidase-like, regulatory domain"/>
    <property type="match status" value="1"/>
</dbReference>
<comment type="subcellular location">
    <subcellularLocation>
        <location evidence="1 14">Cell outer membrane</location>
        <topology evidence="1 14">Multi-pass membrane protein</topology>
    </subcellularLocation>
</comment>
<dbReference type="Gene3D" id="2.40.170.20">
    <property type="entry name" value="TonB-dependent receptor, beta-barrel domain"/>
    <property type="match status" value="1"/>
</dbReference>
<evidence type="ECO:0000256" key="5">
    <source>
        <dbReference type="ARBA" id="ARBA00022496"/>
    </source>
</evidence>
<keyword evidence="4 14" id="KW-1134">Transmembrane beta strand</keyword>
<accession>A0ABT6FVZ6</accession>
<feature type="domain" description="TonB-dependent receptor plug" evidence="18">
    <location>
        <begin position="134"/>
        <end position="230"/>
    </location>
</feature>
<evidence type="ECO:0000256" key="2">
    <source>
        <dbReference type="ARBA" id="ARBA00009810"/>
    </source>
</evidence>
<keyword evidence="10 15" id="KW-0798">TonB box</keyword>
<evidence type="ECO:0000256" key="9">
    <source>
        <dbReference type="ARBA" id="ARBA00023065"/>
    </source>
</evidence>
<keyword evidence="6 14" id="KW-0812">Transmembrane</keyword>
<organism evidence="19 20">
    <name type="scientific">Galbibacter pacificus</name>
    <dbReference type="NCBI Taxonomy" id="2996052"/>
    <lineage>
        <taxon>Bacteria</taxon>
        <taxon>Pseudomonadati</taxon>
        <taxon>Bacteroidota</taxon>
        <taxon>Flavobacteriia</taxon>
        <taxon>Flavobacteriales</taxon>
        <taxon>Flavobacteriaceae</taxon>
        <taxon>Galbibacter</taxon>
    </lineage>
</organism>
<evidence type="ECO:0000259" key="18">
    <source>
        <dbReference type="Pfam" id="PF07715"/>
    </source>
</evidence>
<sequence length="787" mass="87682">MKRILLILLCIIGWSVSAQQGSILGKVVSEDGSSVPMATVMLKKTSKGTQADENGFFNIQGVKPGNYTLVVTSIGYNKLETRVSVKANEATQLGILNIEEATESLDEVVVNGNGHANYLVKNPSSSLRLKTEVLDLPQNIQIISNQLIKSQNLVSMMENVTRNVSGAQMIEHWGTFARINMRGFKLPAFRNGMNVELPWGPLSEDMSMVQNIEFVKGPAGFMLSAGEPGGFYNVVTKKPTKHSINEISLTAGSFNSYRATFDSGGALTPDGKLQYRLNGMYQNADSFREYEESNRFSIVPSLKYEISDKTSITTEFTYQESNQITGAAYVFAPVEDGFGSLDRDFSFLDEDFPKSDIEELSILVNATHNFNDKWSVQGQYMYMDYTVEGSSTWPNAALPGGDFYRGLSIWDAVSTNELGQIYVNGEFNTGAIKHKVMGGFDYRYIQYWADWGQNGSIDAEGNPFNVYNPIYGNAVYPEFDRSQPVKTRGAANYQGNKYNAFYLQDEVWMWNDRLRLTLAARYNDASIFAYGQGSQDSKVTPRIGVNFSILPDFTVYGLFDQSFKPQSGNNIEGTDIPFDPEVATDIEGGIKKQWFNGKLSTGLTAYQITKENYLVSAIDTDNPSIPYQAQVGEVQSKGLEFDMQGQITEAINVVLNYANTNVEVTEDPYTPENVGNKIAGHAKHMTNGWVNYSFLPGTALHGFGVSLGYQYQADRSTWSWGAENEAVLPNYFRMDGGLSWANDHFRVNLNINNILDEYLYSGAAYPGYVYWQSEPGINGRLTVSYRF</sequence>
<evidence type="ECO:0000256" key="1">
    <source>
        <dbReference type="ARBA" id="ARBA00004571"/>
    </source>
</evidence>
<keyword evidence="5" id="KW-0410">Iron transport</keyword>
<dbReference type="NCBIfam" id="TIGR01783">
    <property type="entry name" value="TonB-siderophor"/>
    <property type="match status" value="1"/>
</dbReference>
<keyword evidence="12 19" id="KW-0675">Receptor</keyword>
<evidence type="ECO:0000256" key="4">
    <source>
        <dbReference type="ARBA" id="ARBA00022452"/>
    </source>
</evidence>
<keyword evidence="8" id="KW-0408">Iron</keyword>
<dbReference type="InterPro" id="IPR010105">
    <property type="entry name" value="TonB_sidphr_rcpt"/>
</dbReference>
<dbReference type="EMBL" id="JAPMUA010000006">
    <property type="protein sequence ID" value="MDG3587274.1"/>
    <property type="molecule type" value="Genomic_DNA"/>
</dbReference>
<dbReference type="InterPro" id="IPR013784">
    <property type="entry name" value="Carb-bd-like_fold"/>
</dbReference>
<evidence type="ECO:0000313" key="20">
    <source>
        <dbReference type="Proteomes" id="UP001153642"/>
    </source>
</evidence>
<dbReference type="InterPro" id="IPR036942">
    <property type="entry name" value="Beta-barrel_TonB_sf"/>
</dbReference>
<dbReference type="PROSITE" id="PS52016">
    <property type="entry name" value="TONB_DEPENDENT_REC_3"/>
    <property type="match status" value="1"/>
</dbReference>
<evidence type="ECO:0000256" key="11">
    <source>
        <dbReference type="ARBA" id="ARBA00023136"/>
    </source>
</evidence>
<dbReference type="InterPro" id="IPR039426">
    <property type="entry name" value="TonB-dep_rcpt-like"/>
</dbReference>
<dbReference type="PANTHER" id="PTHR32552:SF68">
    <property type="entry name" value="FERRICHROME OUTER MEMBRANE TRANSPORTER_PHAGE RECEPTOR"/>
    <property type="match status" value="1"/>
</dbReference>
<dbReference type="Gene3D" id="2.170.130.10">
    <property type="entry name" value="TonB-dependent receptor, plug domain"/>
    <property type="match status" value="1"/>
</dbReference>
<evidence type="ECO:0000313" key="19">
    <source>
        <dbReference type="EMBL" id="MDG3587274.1"/>
    </source>
</evidence>
<feature type="signal peptide" evidence="16">
    <location>
        <begin position="1"/>
        <end position="20"/>
    </location>
</feature>
<keyword evidence="20" id="KW-1185">Reference proteome</keyword>
<evidence type="ECO:0000256" key="16">
    <source>
        <dbReference type="SAM" id="SignalP"/>
    </source>
</evidence>
<reference evidence="19" key="1">
    <citation type="submission" date="2022-11" db="EMBL/GenBank/DDBJ databases">
        <title>High-quality draft genome sequence of Galbibacter sp. strain CMA-7.</title>
        <authorList>
            <person name="Wei L."/>
            <person name="Dong C."/>
            <person name="Shao Z."/>
        </authorList>
    </citation>
    <scope>NUCLEOTIDE SEQUENCE</scope>
    <source>
        <strain evidence="19">CMA-7</strain>
    </source>
</reference>